<dbReference type="SMART" id="SM00382">
    <property type="entry name" value="AAA"/>
    <property type="match status" value="1"/>
</dbReference>
<dbReference type="PROSITE" id="PS50893">
    <property type="entry name" value="ABC_TRANSPORTER_2"/>
    <property type="match status" value="1"/>
</dbReference>
<dbReference type="GO" id="GO:0006865">
    <property type="term" value="P:amino acid transport"/>
    <property type="evidence" value="ECO:0007669"/>
    <property type="project" value="UniProtKB-KW"/>
</dbReference>
<dbReference type="STRING" id="857293.CAAU_2264"/>
<dbReference type="EMBL" id="CAKP01000115">
    <property type="protein sequence ID" value="CCJ34348.1"/>
    <property type="molecule type" value="Genomic_DNA"/>
</dbReference>
<dbReference type="GO" id="GO:0005886">
    <property type="term" value="C:plasma membrane"/>
    <property type="evidence" value="ECO:0007669"/>
    <property type="project" value="UniProtKB-ARBA"/>
</dbReference>
<feature type="domain" description="ABC transporter" evidence="9">
    <location>
        <begin position="2"/>
        <end position="241"/>
    </location>
</feature>
<dbReference type="CDD" id="cd03258">
    <property type="entry name" value="ABC_MetN_methionine_transporter"/>
    <property type="match status" value="1"/>
</dbReference>
<keyword evidence="6" id="KW-1278">Translocase</keyword>
<dbReference type="SUPFAM" id="SSF52540">
    <property type="entry name" value="P-loop containing nucleoside triphosphate hydrolases"/>
    <property type="match status" value="1"/>
</dbReference>
<dbReference type="InterPro" id="IPR041701">
    <property type="entry name" value="MetN_ABC"/>
</dbReference>
<evidence type="ECO:0000256" key="3">
    <source>
        <dbReference type="ARBA" id="ARBA00022475"/>
    </source>
</evidence>
<evidence type="ECO:0000259" key="9">
    <source>
        <dbReference type="PROSITE" id="PS50893"/>
    </source>
</evidence>
<sequence>MIMIKGLYKSFENEGQEVEVLKNVNLTIEDGDIFGIIGPSGAGKSTLIRCFNLLEKPNKGEIIVDGVNITKLNGKKLRDFRKNMGMIFQHFNLLQNSTVYKNIAFPLEISGYSKDFIEQRVLELLDMVNLKDKKDAYPSMLSGGQKQRVAIARALALNPKYILSDEATSALDPLTTRSISDLLKFFNKKYGITIILITHEMDVVKEICNKVAFINNGRIIEWGNTYDLLNFPKSIEIKQFVNENNFKIDKEELFKNVS</sequence>
<dbReference type="GO" id="GO:0016887">
    <property type="term" value="F:ATP hydrolysis activity"/>
    <property type="evidence" value="ECO:0007669"/>
    <property type="project" value="InterPro"/>
</dbReference>
<accession>I7LKD4</accession>
<protein>
    <submittedName>
        <fullName evidence="10">Methionine ABC transporter ATP-binding protein</fullName>
    </submittedName>
</protein>
<dbReference type="OrthoDB" id="9804199at2"/>
<dbReference type="PANTHER" id="PTHR43166:SF30">
    <property type="entry name" value="METHIONINE IMPORT ATP-BINDING PROTEIN METN"/>
    <property type="match status" value="1"/>
</dbReference>
<dbReference type="Proteomes" id="UP000007652">
    <property type="component" value="Unassembled WGS sequence"/>
</dbReference>
<keyword evidence="3" id="KW-1003">Cell membrane</keyword>
<keyword evidence="7" id="KW-0029">Amino-acid transport</keyword>
<dbReference type="InterPro" id="IPR017871">
    <property type="entry name" value="ABC_transporter-like_CS"/>
</dbReference>
<comment type="similarity">
    <text evidence="1">Belongs to the ABC transporter superfamily.</text>
</comment>
<proteinExistence type="inferred from homology"/>
<dbReference type="PANTHER" id="PTHR43166">
    <property type="entry name" value="AMINO ACID IMPORT ATP-BINDING PROTEIN"/>
    <property type="match status" value="1"/>
</dbReference>
<dbReference type="InterPro" id="IPR003593">
    <property type="entry name" value="AAA+_ATPase"/>
</dbReference>
<dbReference type="InterPro" id="IPR027417">
    <property type="entry name" value="P-loop_NTPase"/>
</dbReference>
<evidence type="ECO:0000256" key="1">
    <source>
        <dbReference type="ARBA" id="ARBA00005417"/>
    </source>
</evidence>
<keyword evidence="11" id="KW-1185">Reference proteome</keyword>
<evidence type="ECO:0000313" key="10">
    <source>
        <dbReference type="EMBL" id="CCJ34348.1"/>
    </source>
</evidence>
<evidence type="ECO:0000256" key="8">
    <source>
        <dbReference type="ARBA" id="ARBA00023136"/>
    </source>
</evidence>
<keyword evidence="5 10" id="KW-0067">ATP-binding</keyword>
<dbReference type="PROSITE" id="PS00211">
    <property type="entry name" value="ABC_TRANSPORTER_1"/>
    <property type="match status" value="1"/>
</dbReference>
<evidence type="ECO:0000256" key="5">
    <source>
        <dbReference type="ARBA" id="ARBA00022840"/>
    </source>
</evidence>
<dbReference type="eggNOG" id="COG1135">
    <property type="taxonomic scope" value="Bacteria"/>
</dbReference>
<gene>
    <name evidence="10" type="ORF">CAAU_2264</name>
</gene>
<dbReference type="RefSeq" id="WP_008909604.1">
    <property type="nucleotide sequence ID" value="NZ_CAKP01000115.1"/>
</dbReference>
<comment type="caution">
    <text evidence="10">The sequence shown here is derived from an EMBL/GenBank/DDBJ whole genome shotgun (WGS) entry which is preliminary data.</text>
</comment>
<name>I7LKD4_9CLOT</name>
<dbReference type="Gene3D" id="3.40.50.300">
    <property type="entry name" value="P-loop containing nucleotide triphosphate hydrolases"/>
    <property type="match status" value="1"/>
</dbReference>
<evidence type="ECO:0000256" key="2">
    <source>
        <dbReference type="ARBA" id="ARBA00022448"/>
    </source>
</evidence>
<keyword evidence="8" id="KW-0472">Membrane</keyword>
<dbReference type="InterPro" id="IPR050086">
    <property type="entry name" value="MetN_ABC_transporter-like"/>
</dbReference>
<dbReference type="GO" id="GO:0005524">
    <property type="term" value="F:ATP binding"/>
    <property type="evidence" value="ECO:0007669"/>
    <property type="project" value="UniProtKB-KW"/>
</dbReference>
<evidence type="ECO:0000256" key="4">
    <source>
        <dbReference type="ARBA" id="ARBA00022741"/>
    </source>
</evidence>
<organism evidence="10 11">
    <name type="scientific">Caloramator australicus RC3</name>
    <dbReference type="NCBI Taxonomy" id="857293"/>
    <lineage>
        <taxon>Bacteria</taxon>
        <taxon>Bacillati</taxon>
        <taxon>Bacillota</taxon>
        <taxon>Clostridia</taxon>
        <taxon>Eubacteriales</taxon>
        <taxon>Clostridiaceae</taxon>
        <taxon>Caloramator</taxon>
    </lineage>
</organism>
<dbReference type="InterPro" id="IPR003439">
    <property type="entry name" value="ABC_transporter-like_ATP-bd"/>
</dbReference>
<dbReference type="AlphaFoldDB" id="I7LKD4"/>
<evidence type="ECO:0000313" key="11">
    <source>
        <dbReference type="Proteomes" id="UP000007652"/>
    </source>
</evidence>
<evidence type="ECO:0000256" key="7">
    <source>
        <dbReference type="ARBA" id="ARBA00022970"/>
    </source>
</evidence>
<keyword evidence="4" id="KW-0547">Nucleotide-binding</keyword>
<evidence type="ECO:0000256" key="6">
    <source>
        <dbReference type="ARBA" id="ARBA00022967"/>
    </source>
</evidence>
<reference evidence="10 11" key="1">
    <citation type="journal article" date="2011" name="J. Bacteriol.">
        <title>Draft genome sequence of Caloramator australicus strain RC3T, a thermoanaerobe from the Great Artesian Basin of Australia.</title>
        <authorList>
            <person name="Ogg C.D."/>
            <person name="Patel B.K.C."/>
        </authorList>
    </citation>
    <scope>NUCLEOTIDE SEQUENCE [LARGE SCALE GENOMIC DNA]</scope>
    <source>
        <strain evidence="10 11">RC3</strain>
    </source>
</reference>
<dbReference type="Pfam" id="PF00005">
    <property type="entry name" value="ABC_tran"/>
    <property type="match status" value="1"/>
</dbReference>
<keyword evidence="2" id="KW-0813">Transport</keyword>
<dbReference type="FunFam" id="3.40.50.300:FF:000056">
    <property type="entry name" value="Cell division ATP-binding protein FtsE"/>
    <property type="match status" value="1"/>
</dbReference>